<evidence type="ECO:0000256" key="4">
    <source>
        <dbReference type="ARBA" id="ARBA00038222"/>
    </source>
</evidence>
<keyword evidence="9" id="KW-1185">Reference proteome</keyword>
<reference evidence="8" key="3">
    <citation type="submission" date="2025-05" db="UniProtKB">
        <authorList>
            <consortium name="Ensembl"/>
        </authorList>
    </citation>
    <scope>IDENTIFICATION</scope>
    <source>
        <strain evidence="8">Brown Norway</strain>
    </source>
</reference>
<dbReference type="InterPro" id="IPR050831">
    <property type="entry name" value="CEA_cell_adhesion"/>
</dbReference>
<dbReference type="SMART" id="SM00409">
    <property type="entry name" value="IG"/>
    <property type="match status" value="3"/>
</dbReference>
<dbReference type="SMART" id="SM00408">
    <property type="entry name" value="IGc2"/>
    <property type="match status" value="2"/>
</dbReference>
<dbReference type="FunFam" id="2.60.40.10:FF:000340">
    <property type="entry name" value="Carcinoembryonic antigen-related cell adhesion molecule 1"/>
    <property type="match status" value="2"/>
</dbReference>
<evidence type="ECO:0000256" key="3">
    <source>
        <dbReference type="ARBA" id="ARBA00023319"/>
    </source>
</evidence>
<reference evidence="8 9" key="2">
    <citation type="journal article" date="2004" name="Nature">
        <title>Genome sequence of the Brown Norway rat yields insights into mammalian evolution.</title>
        <authorList>
            <consortium name="Rat Genome Sequencing Project Consortium"/>
            <person name="Gibbs R.A."/>
            <person name="Weinstock G.M."/>
            <person name="Metzker M.L."/>
            <person name="Muzny D.M."/>
            <person name="Sodergren E.J."/>
            <person name="Scherer S."/>
            <person name="Scott G."/>
            <person name="Steffen D."/>
            <person name="Worley K.C."/>
            <person name="Burch P.E."/>
            <person name="Okwuonu G."/>
            <person name="Hines S."/>
            <person name="Lewis L."/>
            <person name="Deramo C."/>
            <person name="Delgado O."/>
            <person name="Dugan-Rocha S."/>
            <person name="Miner G."/>
            <person name="Morgan M."/>
            <person name="Hawes A."/>
            <person name="Gill R."/>
            <person name="Holt R.A."/>
            <person name="Adams M.D."/>
            <person name="Amanatides P.G."/>
            <person name="Baden-Tillson H."/>
            <person name="Barnstead M."/>
            <person name="Chin S."/>
            <person name="Evans C.A."/>
            <person name="Ferriera S."/>
            <person name="Fosler C."/>
            <person name="Glodek A."/>
            <person name="Gu Z."/>
            <person name="Jennings D."/>
            <person name="Kraft C.L."/>
            <person name="Nguyen T."/>
            <person name="Pfannkoch C.M."/>
            <person name="Sitter C."/>
            <person name="Sutton G.G."/>
            <person name="Venter J.C."/>
            <person name="Woodage T."/>
            <person name="Smith D."/>
            <person name="Lee H.-M."/>
            <person name="Gustafson E."/>
            <person name="Cahill P."/>
            <person name="Kana A."/>
            <person name="Doucette-Stamm L."/>
            <person name="Weinstock K."/>
            <person name="Fechtel K."/>
            <person name="Weiss R.B."/>
            <person name="Dunn D.M."/>
            <person name="Green E.D."/>
            <person name="Blakesley R.W."/>
            <person name="Bouffard G.G."/>
            <person name="De Jong P.J."/>
            <person name="Osoegawa K."/>
            <person name="Zhu B."/>
            <person name="Marra M."/>
            <person name="Schein J."/>
            <person name="Bosdet I."/>
            <person name="Fjell C."/>
            <person name="Jones S."/>
            <person name="Krzywinski M."/>
            <person name="Mathewson C."/>
            <person name="Siddiqui A."/>
            <person name="Wye N."/>
            <person name="McPherson J."/>
            <person name="Zhao S."/>
            <person name="Fraser C.M."/>
            <person name="Shetty J."/>
            <person name="Shatsman S."/>
            <person name="Geer K."/>
            <person name="Chen Y."/>
            <person name="Abramzon S."/>
            <person name="Nierman W.C."/>
            <person name="Havlak P.H."/>
            <person name="Chen R."/>
            <person name="Durbin K.J."/>
            <person name="Egan A."/>
            <person name="Ren Y."/>
            <person name="Song X.-Z."/>
            <person name="Li B."/>
            <person name="Liu Y."/>
            <person name="Qin X."/>
            <person name="Cawley S."/>
            <person name="Cooney A.J."/>
            <person name="D'Souza L.M."/>
            <person name="Martin K."/>
            <person name="Wu J.Q."/>
            <person name="Gonzalez-Garay M.L."/>
            <person name="Jackson A.R."/>
            <person name="Kalafus K.J."/>
            <person name="McLeod M.P."/>
            <person name="Milosavljevic A."/>
            <person name="Virk D."/>
            <person name="Volkov A."/>
            <person name="Wheeler D.A."/>
            <person name="Zhang Z."/>
            <person name="Bailey J.A."/>
            <person name="Eichler E.E."/>
            <person name="Tuzun E."/>
            <person name="Birney E."/>
            <person name="Mongin E."/>
            <person name="Ureta-Vidal A."/>
            <person name="Woodwark C."/>
            <person name="Zdobnov E."/>
            <person name="Bork P."/>
            <person name="Suyama M."/>
            <person name="Torrents D."/>
            <person name="Alexandersson M."/>
            <person name="Trask B.J."/>
            <person name="Young J.M."/>
            <person name="Huang H."/>
            <person name="Wang H."/>
            <person name="Xing H."/>
            <person name="Daniels S."/>
            <person name="Gietzen D."/>
            <person name="Schmidt J."/>
            <person name="Stevens K."/>
            <person name="Vitt U."/>
            <person name="Wingrove J."/>
            <person name="Camara F."/>
            <person name="Mar Alba M."/>
            <person name="Abril J.F."/>
            <person name="Guigo R."/>
            <person name="Smit A."/>
            <person name="Dubchak I."/>
            <person name="Rubin E.M."/>
            <person name="Couronne O."/>
            <person name="Poliakov A."/>
            <person name="Huebner N."/>
            <person name="Ganten D."/>
            <person name="Goesele C."/>
            <person name="Hummel O."/>
            <person name="Kreitler T."/>
            <person name="Lee Y.-A."/>
            <person name="Monti J."/>
            <person name="Schulz H."/>
            <person name="Zimdahl H."/>
            <person name="Himmelbauer H."/>
            <person name="Lehrach H."/>
            <person name="Jacob H.J."/>
            <person name="Bromberg S."/>
            <person name="Gullings-Handley J."/>
            <person name="Jensen-Seaman M.I."/>
            <person name="Kwitek A.E."/>
            <person name="Lazar J."/>
            <person name="Pasko D."/>
            <person name="Tonellato P.J."/>
            <person name="Twigger S."/>
            <person name="Ponting C.P."/>
            <person name="Duarte J.M."/>
            <person name="Rice S."/>
            <person name="Goodstadt L."/>
            <person name="Beatson S.A."/>
            <person name="Emes R.D."/>
            <person name="Winter E.E."/>
            <person name="Webber C."/>
            <person name="Brandt P."/>
            <person name="Nyakatura G."/>
            <person name="Adetobi M."/>
            <person name="Chiaromonte F."/>
            <person name="Elnitski L."/>
            <person name="Eswara P."/>
            <person name="Hardison R.C."/>
            <person name="Hou M."/>
            <person name="Kolbe D."/>
            <person name="Makova K."/>
            <person name="Miller W."/>
            <person name="Nekrutenko A."/>
            <person name="Riemer C."/>
            <person name="Schwartz S."/>
            <person name="Taylor J."/>
            <person name="Yang S."/>
            <person name="Zhang Y."/>
            <person name="Lindpaintner K."/>
            <person name="Andrews T.D."/>
            <person name="Caccamo M."/>
            <person name="Clamp M."/>
            <person name="Clarke L."/>
            <person name="Curwen V."/>
            <person name="Durbin R.M."/>
            <person name="Eyras E."/>
            <person name="Searle S.M."/>
            <person name="Cooper G.M."/>
            <person name="Batzoglou S."/>
            <person name="Brudno M."/>
            <person name="Sidow A."/>
            <person name="Stone E.A."/>
            <person name="Payseur B.A."/>
            <person name="Bourque G."/>
            <person name="Lopez-Otin C."/>
            <person name="Puente X.S."/>
            <person name="Chakrabarti K."/>
            <person name="Chatterji S."/>
            <person name="Dewey C."/>
            <person name="Pachter L."/>
            <person name="Bray N."/>
            <person name="Yap V.B."/>
            <person name="Caspi A."/>
            <person name="Tesler G."/>
            <person name="Pevzner P.A."/>
            <person name="Haussler D."/>
            <person name="Roskin K.M."/>
            <person name="Baertsch R."/>
            <person name="Clawson H."/>
            <person name="Furey T.S."/>
            <person name="Hinrichs A.S."/>
            <person name="Karolchik D."/>
            <person name="Kent W.J."/>
            <person name="Rosenbloom K.R."/>
            <person name="Trumbower H."/>
            <person name="Weirauch M."/>
            <person name="Cooper D.N."/>
            <person name="Stenson P.D."/>
            <person name="Ma B."/>
            <person name="Brent M."/>
            <person name="Arumugam M."/>
            <person name="Shteynberg D."/>
            <person name="Copley R.R."/>
            <person name="Taylor M.S."/>
            <person name="Riethman H."/>
            <person name="Mudunuri U."/>
            <person name="Peterson J."/>
            <person name="Guyer M."/>
            <person name="Felsenfeld A."/>
            <person name="Old S."/>
            <person name="Mockrin S."/>
            <person name="Collins F.S."/>
        </authorList>
    </citation>
    <scope>NUCLEOTIDE SEQUENCE [LARGE SCALE GENOMIC DNA]</scope>
    <source>
        <strain evidence="8 9">Brown Norway</strain>
    </source>
</reference>
<evidence type="ECO:0000259" key="6">
    <source>
        <dbReference type="PROSITE" id="PS50835"/>
    </source>
</evidence>
<accession>Q4V8L4</accession>
<dbReference type="Pfam" id="PF07686">
    <property type="entry name" value="V-set"/>
    <property type="match status" value="2"/>
</dbReference>
<feature type="chain" id="PRO_5015097697" evidence="5">
    <location>
        <begin position="35"/>
        <end position="355"/>
    </location>
</feature>
<dbReference type="GeneTree" id="ENSGT01100000263479"/>
<dbReference type="InterPro" id="IPR013783">
    <property type="entry name" value="Ig-like_fold"/>
</dbReference>
<dbReference type="HOGENOM" id="CLU_024555_1_0_1"/>
<comment type="similarity">
    <text evidence="4">Belongs to the immunoglobulin superfamily. CEA family.</text>
</comment>
<dbReference type="SUPFAM" id="SSF48726">
    <property type="entry name" value="Immunoglobulin"/>
    <property type="match status" value="3"/>
</dbReference>
<dbReference type="Proteomes" id="UP000002494">
    <property type="component" value="Chromosome 1"/>
</dbReference>
<dbReference type="RGD" id="7698003">
    <property type="gene designation" value="LOC102557319"/>
</dbReference>
<gene>
    <name evidence="7 10" type="primary">Psg19</name>
    <name evidence="10" type="synonym">Cgm3</name>
    <name evidence="8" type="synonym">LOC102557319</name>
</gene>
<dbReference type="CTD" id="26439"/>
<evidence type="ECO:0000313" key="9">
    <source>
        <dbReference type="Proteomes" id="UP000002494"/>
    </source>
</evidence>
<dbReference type="AGR" id="RGD:2334"/>
<dbReference type="InterPro" id="IPR036179">
    <property type="entry name" value="Ig-like_dom_sf"/>
</dbReference>
<dbReference type="PANTHER" id="PTHR44427">
    <property type="entry name" value="CARCINOEMBRYONIC ANTIGEN-RELATED CELL ADHESION MOLECULE 19"/>
    <property type="match status" value="1"/>
</dbReference>
<evidence type="ECO:0000313" key="10">
    <source>
        <dbReference type="RGD" id="2334"/>
    </source>
</evidence>
<accession>D4A4A3</accession>
<evidence type="ECO:0000313" key="7">
    <source>
        <dbReference type="EMBL" id="AAH97328.1"/>
    </source>
</evidence>
<keyword evidence="3" id="KW-0393">Immunoglobulin domain</keyword>
<dbReference type="FunFam" id="2.60.40.10:FF:000244">
    <property type="entry name" value="carcinoembryonic antigen-related cell adhesion molecule 16"/>
    <property type="match status" value="1"/>
</dbReference>
<dbReference type="GeneID" id="24256"/>
<evidence type="ECO:0000256" key="1">
    <source>
        <dbReference type="ARBA" id="ARBA00022729"/>
    </source>
</evidence>
<dbReference type="PANTHER" id="PTHR44427:SF1">
    <property type="entry name" value="CARCINOEMBRYONIC ANTIGEN-RELATED CELL ADHESION MOLECULE 1"/>
    <property type="match status" value="1"/>
</dbReference>
<dbReference type="InterPro" id="IPR003599">
    <property type="entry name" value="Ig_sub"/>
</dbReference>
<dbReference type="RefSeq" id="NP_001257583.1">
    <property type="nucleotide sequence ID" value="NM_001270654.1"/>
</dbReference>
<feature type="domain" description="Ig-like" evidence="6">
    <location>
        <begin position="263"/>
        <end position="351"/>
    </location>
</feature>
<reference evidence="7" key="1">
    <citation type="journal article" date="2004" name="Genome Res.">
        <title>The status, quality, and expansion of the NIH full-length cDNA project: the Mammalian Gene Collection (MGC).</title>
        <authorList>
            <consortium name="The MGC Project Team"/>
            <person name="Gerhard D.S."/>
            <person name="Wagner L."/>
            <person name="Feingold E.A."/>
            <person name="Shenmen C.M."/>
            <person name="Grouse L.H."/>
            <person name="Schuler G."/>
            <person name="Klein S.L."/>
            <person name="Old S."/>
            <person name="Rasooly R."/>
            <person name="Good P."/>
            <person name="Guyer M."/>
            <person name="Peck A.M."/>
            <person name="Derge J.G."/>
            <person name="Lipman D."/>
            <person name="Collins F.S."/>
            <person name="Jang W."/>
            <person name="Sherry S."/>
            <person name="Feolo M."/>
            <person name="Misquitta L."/>
            <person name="Lee E."/>
            <person name="Rotmistrovsky K."/>
            <person name="Greenhut S.F."/>
            <person name="Schaefer C.F."/>
            <person name="Buetow K."/>
            <person name="Bonner T.I."/>
            <person name="Haussler D."/>
            <person name="Kent J."/>
            <person name="Kiekhaus M."/>
            <person name="Furey T."/>
            <person name="Brent M."/>
            <person name="Prange C."/>
            <person name="Schreiber K."/>
            <person name="Shapiro N."/>
            <person name="Bhat N.K."/>
            <person name="Hopkins R.F."/>
            <person name="Hsie F."/>
            <person name="Driscoll T."/>
            <person name="Soares M.B."/>
            <person name="Casavant T.L."/>
            <person name="Scheetz T.E."/>
            <person name="Brown-stein M.J."/>
            <person name="Usdin T.B."/>
            <person name="Toshiyuki S."/>
            <person name="Carninci P."/>
            <person name="Piao Y."/>
            <person name="Dudekula D.B."/>
            <person name="Ko M.S."/>
            <person name="Kawakami K."/>
            <person name="Suzuki Y."/>
            <person name="Sugano S."/>
            <person name="Gruber C.E."/>
            <person name="Smith M.R."/>
            <person name="Simmons B."/>
            <person name="Moore T."/>
            <person name="Waterman R."/>
            <person name="Johnson S.L."/>
            <person name="Ruan Y."/>
            <person name="Wei C.L."/>
            <person name="Mathavan S."/>
            <person name="Gunaratne P.H."/>
            <person name="Wu J."/>
            <person name="Garcia A.M."/>
            <person name="Hulyk S.W."/>
            <person name="Fuh E."/>
            <person name="Yuan Y."/>
            <person name="Sneed A."/>
            <person name="Kowis C."/>
            <person name="Hodgson A."/>
            <person name="Muzny D.M."/>
            <person name="McPherson J."/>
            <person name="Gibbs R.A."/>
            <person name="Fahey J."/>
            <person name="Helton E."/>
            <person name="Ketteman M."/>
            <person name="Madan A."/>
            <person name="Rodrigues S."/>
            <person name="Sanchez A."/>
            <person name="Whiting M."/>
            <person name="Madari A."/>
            <person name="Young A.C."/>
            <person name="Wetherby K.D."/>
            <person name="Granite S.J."/>
            <person name="Kwong P.N."/>
            <person name="Brinkley C.P."/>
            <person name="Pearson R.L."/>
            <person name="Bouffard G.G."/>
            <person name="Blakesly R.W."/>
            <person name="Green E.D."/>
            <person name="Dickson M.C."/>
            <person name="Rodriguez A.C."/>
            <person name="Grimwood J."/>
            <person name="Schmutz J."/>
            <person name="Myers R.M."/>
            <person name="Butterfield Y.S."/>
            <person name="Griffith M."/>
            <person name="Griffith O.L."/>
            <person name="Krzywinski M.I."/>
            <person name="Liao N."/>
            <person name="Morin R."/>
            <person name="Morrin R."/>
            <person name="Palmquist D."/>
            <person name="Petrescu A.S."/>
            <person name="Skalska U."/>
            <person name="Smailus D.E."/>
            <person name="Stott J.M."/>
            <person name="Schnerch A."/>
            <person name="Schein J.E."/>
            <person name="Jones S.J."/>
            <person name="Holt R.A."/>
            <person name="Baross A."/>
            <person name="Marra M.A."/>
            <person name="Clifton S."/>
            <person name="Makowski K.A."/>
            <person name="Bosak S."/>
            <person name="Malek J."/>
        </authorList>
    </citation>
    <scope>NUCLEOTIDE SEQUENCE [LARGE SCALE MRNA]</scope>
    <source>
        <tissue evidence="7">Placenta</tissue>
    </source>
</reference>
<dbReference type="EMBL" id="BC097328">
    <property type="protein sequence ID" value="AAH97328.1"/>
    <property type="molecule type" value="mRNA"/>
</dbReference>
<dbReference type="InterPro" id="IPR013106">
    <property type="entry name" value="Ig_V-set"/>
</dbReference>
<dbReference type="CDD" id="cd05774">
    <property type="entry name" value="IgV_CEACAM_D1"/>
    <property type="match status" value="2"/>
</dbReference>
<keyword evidence="2" id="KW-0325">Glycoprotein</keyword>
<proteinExistence type="evidence at transcript level"/>
<dbReference type="InterPro" id="IPR007110">
    <property type="entry name" value="Ig-like_dom"/>
</dbReference>
<name>Q4V8L4_RAT</name>
<organism evidence="7">
    <name type="scientific">Rattus norvegicus</name>
    <name type="common">Rat</name>
    <dbReference type="NCBI Taxonomy" id="10116"/>
    <lineage>
        <taxon>Eukaryota</taxon>
        <taxon>Metazoa</taxon>
        <taxon>Chordata</taxon>
        <taxon>Craniata</taxon>
        <taxon>Vertebrata</taxon>
        <taxon>Euteleostomi</taxon>
        <taxon>Mammalia</taxon>
        <taxon>Eutheria</taxon>
        <taxon>Euarchontoglires</taxon>
        <taxon>Glires</taxon>
        <taxon>Rodentia</taxon>
        <taxon>Myomorpha</taxon>
        <taxon>Muroidea</taxon>
        <taxon>Muridae</taxon>
        <taxon>Murinae</taxon>
        <taxon>Rattus</taxon>
    </lineage>
</organism>
<keyword evidence="1 5" id="KW-0732">Signal</keyword>
<feature type="signal peptide" evidence="5">
    <location>
        <begin position="1"/>
        <end position="34"/>
    </location>
</feature>
<evidence type="ECO:0000256" key="5">
    <source>
        <dbReference type="SAM" id="SignalP"/>
    </source>
</evidence>
<dbReference type="Gene3D" id="2.60.40.10">
    <property type="entry name" value="Immunoglobulins"/>
    <property type="match status" value="3"/>
</dbReference>
<sequence>MEVSSVLLCSGCSPWQGFLLTASLLTCWLLPTTAQVTLKSSPPQVVEGENVLLSADNLPENIIAFAWYKGETDMNRGIALYSLRYTVSLTGPVHSGRETLYSDGSLWIKNVTQEDTGFYTFRIINNHGKIQSNTTLFLHVKSSLFVCGRPSNIDEPTIESVPVSVSEWGSVLLRVHNLPENLRTLFWYKGVLVLKKLEIARYRTTKNTYELGPVHSGRETVYSNGSLLLQNVTWKDTGFYTLRTLSTDLKVEITHIYLQVNKPVTQPFLRVTVSTVTVQSSVVFTCLSDNTGVSIRWLFKNRNLQVTERMTLSPSNCQLRIHVVRREDAGQYRCEAFNPISSKTSRPVSLAVISE</sequence>
<evidence type="ECO:0000256" key="2">
    <source>
        <dbReference type="ARBA" id="ARBA00023180"/>
    </source>
</evidence>
<dbReference type="Ensembl" id="ENSRNOT00000057986.6">
    <property type="protein sequence ID" value="ENSRNOP00000054796.4"/>
    <property type="gene ID" value="ENSRNOG00000038101.7"/>
</dbReference>
<evidence type="ECO:0000313" key="8">
    <source>
        <dbReference type="Ensembl" id="ENSRNOP00000054796.4"/>
    </source>
</evidence>
<protein>
    <submittedName>
        <fullName evidence="8">Carcinoembryonic antigen-related cell adhesion molecule 3-like</fullName>
    </submittedName>
    <submittedName>
        <fullName evidence="7">Psg19 protein</fullName>
    </submittedName>
</protein>
<dbReference type="CDD" id="cd05740">
    <property type="entry name" value="IgI_hCEACAM_2_4_6_like"/>
    <property type="match status" value="1"/>
</dbReference>
<dbReference type="PROSITE" id="PS50835">
    <property type="entry name" value="IG_LIKE"/>
    <property type="match status" value="1"/>
</dbReference>
<dbReference type="AlphaFoldDB" id="Q4V8L4"/>
<dbReference type="KEGG" id="rno:24256"/>
<dbReference type="ExpressionAtlas" id="Q4V8L4">
    <property type="expression patterns" value="baseline and differential"/>
</dbReference>
<dbReference type="Pfam" id="PF13927">
    <property type="entry name" value="Ig_3"/>
    <property type="match status" value="1"/>
</dbReference>
<dbReference type="RGD" id="2334">
    <property type="gene designation" value="Psg19"/>
</dbReference>
<dbReference type="InterPro" id="IPR003598">
    <property type="entry name" value="Ig_sub2"/>
</dbReference>